<keyword evidence="4" id="KW-1185">Reference proteome</keyword>
<dbReference type="SUPFAM" id="SSF51261">
    <property type="entry name" value="Duplicated hybrid motif"/>
    <property type="match status" value="1"/>
</dbReference>
<gene>
    <name evidence="3" type="ORF">Csp1_11520</name>
</gene>
<evidence type="ECO:0000256" key="1">
    <source>
        <dbReference type="SAM" id="SignalP"/>
    </source>
</evidence>
<name>A0A2Z3YNA7_9CORY</name>
<dbReference type="InterPro" id="IPR011055">
    <property type="entry name" value="Dup_hybrid_motif"/>
</dbReference>
<dbReference type="KEGG" id="cpre:Csp1_11520"/>
<accession>A0A2Z3YNA7</accession>
<sequence>MSRTSALCLPLLVLPVLLTCPTSGFSTVSPAAAQERPPVVVTRSAGTPAVSPTHTRPVSGTVLVPADIPEQNWRPGHRGVDLDARAGDEVRASEAGTVRFAGVVAGTPTVSVDHGNGLRTTYEPVIAAVSAGERVNRGQVVGRLADAGTLPDSARKDAGLHWGAVLQTAEVPDSGGAGGGTPGPERYIDPMTLLAPVHVRLWR</sequence>
<organism evidence="3 4">
    <name type="scientific">Corynebacterium provencense</name>
    <dbReference type="NCBI Taxonomy" id="1737425"/>
    <lineage>
        <taxon>Bacteria</taxon>
        <taxon>Bacillati</taxon>
        <taxon>Actinomycetota</taxon>
        <taxon>Actinomycetes</taxon>
        <taxon>Mycobacteriales</taxon>
        <taxon>Corynebacteriaceae</taxon>
        <taxon>Corynebacterium</taxon>
    </lineage>
</organism>
<dbReference type="AlphaFoldDB" id="A0A2Z3YNA7"/>
<protein>
    <recommendedName>
        <fullName evidence="2">M23ase beta-sheet core domain-containing protein</fullName>
    </recommendedName>
</protein>
<dbReference type="InterPro" id="IPR016047">
    <property type="entry name" value="M23ase_b-sheet_dom"/>
</dbReference>
<dbReference type="OrthoDB" id="5245088at2"/>
<reference evidence="4" key="1">
    <citation type="submission" date="2017-11" db="EMBL/GenBank/DDBJ databases">
        <title>Otitis media/interna in a cat caused by the recently described species Corynebacterium provencense.</title>
        <authorList>
            <person name="Kittl S."/>
            <person name="Brodard I."/>
            <person name="Rychener L."/>
            <person name="Jores J."/>
            <person name="Roosje P."/>
            <person name="Gobeli Brawand S."/>
        </authorList>
    </citation>
    <scope>NUCLEOTIDE SEQUENCE [LARGE SCALE GENOMIC DNA]</scope>
    <source>
        <strain evidence="4">17KM38</strain>
    </source>
</reference>
<dbReference type="Gene3D" id="2.70.70.10">
    <property type="entry name" value="Glucose Permease (Domain IIA)"/>
    <property type="match status" value="1"/>
</dbReference>
<dbReference type="STRING" id="1737425.GCA_900049755_00132"/>
<evidence type="ECO:0000313" key="3">
    <source>
        <dbReference type="EMBL" id="AWT25952.1"/>
    </source>
</evidence>
<evidence type="ECO:0000313" key="4">
    <source>
        <dbReference type="Proteomes" id="UP000247696"/>
    </source>
</evidence>
<dbReference type="GO" id="GO:0004222">
    <property type="term" value="F:metalloendopeptidase activity"/>
    <property type="evidence" value="ECO:0007669"/>
    <property type="project" value="TreeGrafter"/>
</dbReference>
<dbReference type="Proteomes" id="UP000247696">
    <property type="component" value="Chromosome"/>
</dbReference>
<dbReference type="PANTHER" id="PTHR21666:SF270">
    <property type="entry name" value="MUREIN HYDROLASE ACTIVATOR ENVC"/>
    <property type="match status" value="1"/>
</dbReference>
<feature type="signal peptide" evidence="1">
    <location>
        <begin position="1"/>
        <end position="26"/>
    </location>
</feature>
<feature type="chain" id="PRO_5038443116" description="M23ase beta-sheet core domain-containing protein" evidence="1">
    <location>
        <begin position="27"/>
        <end position="203"/>
    </location>
</feature>
<dbReference type="InterPro" id="IPR050570">
    <property type="entry name" value="Cell_wall_metabolism_enzyme"/>
</dbReference>
<dbReference type="PANTHER" id="PTHR21666">
    <property type="entry name" value="PEPTIDASE-RELATED"/>
    <property type="match status" value="1"/>
</dbReference>
<dbReference type="CDD" id="cd12797">
    <property type="entry name" value="M23_peptidase"/>
    <property type="match status" value="1"/>
</dbReference>
<keyword evidence="1" id="KW-0732">Signal</keyword>
<evidence type="ECO:0000259" key="2">
    <source>
        <dbReference type="Pfam" id="PF01551"/>
    </source>
</evidence>
<dbReference type="Pfam" id="PF01551">
    <property type="entry name" value="Peptidase_M23"/>
    <property type="match status" value="1"/>
</dbReference>
<dbReference type="EMBL" id="CP024988">
    <property type="protein sequence ID" value="AWT25952.1"/>
    <property type="molecule type" value="Genomic_DNA"/>
</dbReference>
<feature type="domain" description="M23ase beta-sheet core" evidence="2">
    <location>
        <begin position="76"/>
        <end position="163"/>
    </location>
</feature>
<proteinExistence type="predicted"/>
<dbReference type="RefSeq" id="WP_110482483.1">
    <property type="nucleotide sequence ID" value="NZ_CP024988.1"/>
</dbReference>